<evidence type="ECO:0000256" key="4">
    <source>
        <dbReference type="ARBA" id="ARBA00023033"/>
    </source>
</evidence>
<keyword evidence="5" id="KW-0521">NADP</keyword>
<dbReference type="PANTHER" id="PTHR46972:SF1">
    <property type="entry name" value="FAD DEPENDENT OXIDOREDUCTASE DOMAIN-CONTAINING PROTEIN"/>
    <property type="match status" value="1"/>
</dbReference>
<dbReference type="GO" id="GO:0071949">
    <property type="term" value="F:FAD binding"/>
    <property type="evidence" value="ECO:0007669"/>
    <property type="project" value="InterPro"/>
</dbReference>
<accession>A0A089M8C4</accession>
<keyword evidence="5" id="KW-0963">Cytoplasm</keyword>
<comment type="function">
    <text evidence="5">An FAD-requiring monooxygenase active on some tetracycline antibiotic derivatives, which leads to their inactivation. Hydroxylates carbon 11a of tetracycline and some analogs.</text>
</comment>
<dbReference type="OrthoDB" id="9806565at2"/>
<feature type="binding site" evidence="5">
    <location>
        <position position="43"/>
    </location>
    <ligand>
        <name>NADPH</name>
        <dbReference type="ChEBI" id="CHEBI:57783"/>
    </ligand>
</feature>
<feature type="binding site" evidence="5">
    <location>
        <position position="305"/>
    </location>
    <ligand>
        <name>FAD</name>
        <dbReference type="ChEBI" id="CHEBI:57692"/>
    </ligand>
</feature>
<comment type="domain">
    <text evidence="5">Consists of an N-terminal FAD-binding domain with a Rossman fold and a C-terminal substrate-binding domain.</text>
</comment>
<dbReference type="STRING" id="189425.PGRAT_09085"/>
<dbReference type="PRINTS" id="PR00420">
    <property type="entry name" value="RNGMNOXGNASE"/>
</dbReference>
<dbReference type="InterPro" id="IPR043683">
    <property type="entry name" value="TetX_monooxygenase"/>
</dbReference>
<dbReference type="GO" id="GO:0046677">
    <property type="term" value="P:response to antibiotic"/>
    <property type="evidence" value="ECO:0007669"/>
    <property type="project" value="InterPro"/>
</dbReference>
<dbReference type="InterPro" id="IPR036188">
    <property type="entry name" value="FAD/NAD-bd_sf"/>
</dbReference>
<reference evidence="7 8" key="1">
    <citation type="submission" date="2014-08" db="EMBL/GenBank/DDBJ databases">
        <title>Comparative genomics of the Paenibacillus odorifer group.</title>
        <authorList>
            <person name="den Bakker H.C."/>
            <person name="Tsai Y.-C."/>
            <person name="Martin N."/>
            <person name="Korlach J."/>
            <person name="Wiedmann M."/>
        </authorList>
    </citation>
    <scope>NUCLEOTIDE SEQUENCE [LARGE SCALE GENOMIC DNA]</scope>
    <source>
        <strain evidence="7 8">DSM 15220</strain>
    </source>
</reference>
<dbReference type="KEGG" id="pgm:PGRAT_09085"/>
<keyword evidence="3 5" id="KW-0560">Oxidoreductase</keyword>
<dbReference type="EC" id="1.14.13.-" evidence="5"/>
<dbReference type="GO" id="GO:0004497">
    <property type="term" value="F:monooxygenase activity"/>
    <property type="evidence" value="ECO:0007669"/>
    <property type="project" value="UniProtKB-UniRule"/>
</dbReference>
<dbReference type="RefSeq" id="WP_025704489.1">
    <property type="nucleotide sequence ID" value="NZ_CP009287.1"/>
</dbReference>
<evidence type="ECO:0000259" key="6">
    <source>
        <dbReference type="Pfam" id="PF01494"/>
    </source>
</evidence>
<evidence type="ECO:0000256" key="3">
    <source>
        <dbReference type="ARBA" id="ARBA00023002"/>
    </source>
</evidence>
<dbReference type="Gene3D" id="3.50.50.60">
    <property type="entry name" value="FAD/NAD(P)-binding domain"/>
    <property type="match status" value="1"/>
</dbReference>
<keyword evidence="8" id="KW-1185">Reference proteome</keyword>
<comment type="similarity">
    <text evidence="5">Belongs to the aromatic-ring hydroxylase family. TetX subfamily.</text>
</comment>
<dbReference type="Pfam" id="PF01494">
    <property type="entry name" value="FAD_binding_3"/>
    <property type="match status" value="1"/>
</dbReference>
<organism evidence="7 8">
    <name type="scientific">Paenibacillus graminis</name>
    <dbReference type="NCBI Taxonomy" id="189425"/>
    <lineage>
        <taxon>Bacteria</taxon>
        <taxon>Bacillati</taxon>
        <taxon>Bacillota</taxon>
        <taxon>Bacilli</taxon>
        <taxon>Bacillales</taxon>
        <taxon>Paenibacillaceae</taxon>
        <taxon>Paenibacillus</taxon>
    </lineage>
</organism>
<dbReference type="Proteomes" id="UP000029500">
    <property type="component" value="Chromosome"/>
</dbReference>
<dbReference type="SUPFAM" id="SSF51905">
    <property type="entry name" value="FAD/NAD(P)-binding domain"/>
    <property type="match status" value="1"/>
</dbReference>
<evidence type="ECO:0000256" key="1">
    <source>
        <dbReference type="ARBA" id="ARBA00022630"/>
    </source>
</evidence>
<keyword evidence="4 5" id="KW-0503">Monooxygenase</keyword>
<name>A0A089M8C4_9BACL</name>
<evidence type="ECO:0000256" key="2">
    <source>
        <dbReference type="ARBA" id="ARBA00022827"/>
    </source>
</evidence>
<protein>
    <recommendedName>
        <fullName evidence="5">Flavin-dependent monooxygenase</fullName>
    </recommendedName>
    <alternativeName>
        <fullName evidence="5">TetX monooxygenase</fullName>
        <shortName evidence="5">TetX</shortName>
        <ecNumber evidence="5">1.14.13.-</ecNumber>
    </alternativeName>
</protein>
<evidence type="ECO:0000313" key="8">
    <source>
        <dbReference type="Proteomes" id="UP000029500"/>
    </source>
</evidence>
<dbReference type="AlphaFoldDB" id="A0A089M8C4"/>
<keyword evidence="2 5" id="KW-0274">FAD</keyword>
<gene>
    <name evidence="7" type="ORF">PGRAT_09085</name>
</gene>
<evidence type="ECO:0000256" key="5">
    <source>
        <dbReference type="HAMAP-Rule" id="MF_00845"/>
    </source>
</evidence>
<proteinExistence type="inferred from homology"/>
<dbReference type="eggNOG" id="COG0654">
    <property type="taxonomic scope" value="Bacteria"/>
</dbReference>
<feature type="binding site" evidence="5">
    <location>
        <position position="50"/>
    </location>
    <ligand>
        <name>FAD</name>
        <dbReference type="ChEBI" id="CHEBI:57692"/>
    </ligand>
</feature>
<dbReference type="HAMAP" id="MF_00845">
    <property type="entry name" value="TetX_monooxygenase"/>
    <property type="match status" value="1"/>
</dbReference>
<comment type="cofactor">
    <cofactor evidence="5">
        <name>FAD</name>
        <dbReference type="ChEBI" id="CHEBI:57692"/>
    </cofactor>
</comment>
<feature type="domain" description="FAD-binding" evidence="6">
    <location>
        <begin position="8"/>
        <end position="334"/>
    </location>
</feature>
<dbReference type="PANTHER" id="PTHR46972">
    <property type="entry name" value="MONOOXYGENASE ASQM-RELATED"/>
    <property type="match status" value="1"/>
</dbReference>
<dbReference type="InterPro" id="IPR002938">
    <property type="entry name" value="FAD-bd"/>
</dbReference>
<comment type="catalytic activity">
    <reaction evidence="5">
        <text>a tetracycline + NADPH + O2 + H(+) = an 11a-hydroxytetracycline + NADP(+) + H2O</text>
        <dbReference type="Rhea" id="RHEA:61444"/>
        <dbReference type="ChEBI" id="CHEBI:15377"/>
        <dbReference type="ChEBI" id="CHEBI:15378"/>
        <dbReference type="ChEBI" id="CHEBI:15379"/>
        <dbReference type="ChEBI" id="CHEBI:57783"/>
        <dbReference type="ChEBI" id="CHEBI:58349"/>
        <dbReference type="ChEBI" id="CHEBI:144644"/>
        <dbReference type="ChEBI" id="CHEBI:144645"/>
    </reaction>
</comment>
<comment type="subcellular location">
    <subcellularLocation>
        <location evidence="5">Cytoplasm</location>
    </subcellularLocation>
</comment>
<dbReference type="GO" id="GO:0005737">
    <property type="term" value="C:cytoplasm"/>
    <property type="evidence" value="ECO:0007669"/>
    <property type="project" value="UniProtKB-SubCell"/>
</dbReference>
<evidence type="ECO:0000313" key="7">
    <source>
        <dbReference type="EMBL" id="AIQ67768.1"/>
    </source>
</evidence>
<sequence>MNHSSKRIAIVGAGPGGLTLARVLQMAGYSPVVYEGEASRYERQQGGTLDLETDSGQKALQAAGLLESFYEICRFEGQSSKIVDKNGKVYQEDTADQAPDSVQYSRPEIDRTVLRDLLLDSLRPDTIQWGYKCLEAVPVGDRQYALHFENGQKDVVDLVVAADGAFSRIRPLVSEAKAEYSGVSMIELNILDAANHSPGLAAFNGPGTVYALDDRKGMIAQMNGDGRIRVYLGFQAERDFLESVDIPYDEPEKAKPKLLALFADWADELKPYISCANGAITPRRIYMLPVPHTWESRAGVTLIGDAAHLMSPFAGAGANLAMLDGAELALSLINHDELDTAVRQYEQKMFDYAGAVAAETKANMELFFSDNAAAKLGDLMKSFINP</sequence>
<keyword evidence="1 5" id="KW-0285">Flavoprotein</keyword>
<keyword evidence="5" id="KW-0547">Nucleotide-binding</keyword>
<feature type="binding site" evidence="5">
    <location>
        <position position="111"/>
    </location>
    <ligand>
        <name>FAD</name>
        <dbReference type="ChEBI" id="CHEBI:57692"/>
    </ligand>
</feature>
<comment type="subunit">
    <text evidence="5">Monomer.</text>
</comment>
<dbReference type="HOGENOM" id="CLU_009665_4_0_9"/>
<dbReference type="EMBL" id="CP009287">
    <property type="protein sequence ID" value="AIQ67768.1"/>
    <property type="molecule type" value="Genomic_DNA"/>
</dbReference>